<evidence type="ECO:0000313" key="3">
    <source>
        <dbReference type="Proteomes" id="UP000008316"/>
    </source>
</evidence>
<dbReference type="PROSITE" id="PS51186">
    <property type="entry name" value="GNAT"/>
    <property type="match status" value="1"/>
</dbReference>
<dbReference type="Proteomes" id="UP000008316">
    <property type="component" value="Chromosome 1"/>
</dbReference>
<organism evidence="2 3">
    <name type="scientific">Burkholderia gladioli (strain BSR3)</name>
    <dbReference type="NCBI Taxonomy" id="999541"/>
    <lineage>
        <taxon>Bacteria</taxon>
        <taxon>Pseudomonadati</taxon>
        <taxon>Pseudomonadota</taxon>
        <taxon>Betaproteobacteria</taxon>
        <taxon>Burkholderiales</taxon>
        <taxon>Burkholderiaceae</taxon>
        <taxon>Burkholderia</taxon>
    </lineage>
</organism>
<name>F2L9U7_BURGS</name>
<proteinExistence type="predicted"/>
<dbReference type="InterPro" id="IPR000182">
    <property type="entry name" value="GNAT_dom"/>
</dbReference>
<evidence type="ECO:0000313" key="2">
    <source>
        <dbReference type="EMBL" id="AEA60094.1"/>
    </source>
</evidence>
<dbReference type="Gene3D" id="3.40.630.30">
    <property type="match status" value="1"/>
</dbReference>
<sequence length="180" mass="20346">MLPSVDELLMLDSLTLRAHTEQAGDAFDMNEHRVKLQKALKVNEVCSVRREGRLVVYAMLRPDAEACWFVGAFGTHPLHRTYSVMSELLAKIAALANERGIGEFRSHVYKTNRLSIAFHRKLGFRVTRENDKAFEFFIAVDELASKPAARRAATVASRTEKLGTLDDFRKSRTGTPERPL</sequence>
<dbReference type="EMBL" id="CP002599">
    <property type="protein sequence ID" value="AEA60094.1"/>
    <property type="molecule type" value="Genomic_DNA"/>
</dbReference>
<reference evidence="2 3" key="1">
    <citation type="journal article" date="2011" name="J. Bacteriol.">
        <title>Complete genome sequence of Burkholderia gladioli BSR3.</title>
        <authorList>
            <person name="Seo Y.S."/>
            <person name="Lim J."/>
            <person name="Choi B.S."/>
            <person name="Kim H."/>
            <person name="Goo E."/>
            <person name="Lee B."/>
            <person name="Lim J.S."/>
            <person name="Choi I.Y."/>
            <person name="Moon J.S."/>
            <person name="Kim J."/>
            <person name="Hwang I."/>
        </authorList>
    </citation>
    <scope>NUCLEOTIDE SEQUENCE [LARGE SCALE GENOMIC DNA]</scope>
    <source>
        <strain evidence="2 3">BSR3</strain>
    </source>
</reference>
<keyword evidence="2" id="KW-0808">Transferase</keyword>
<dbReference type="SUPFAM" id="SSF55729">
    <property type="entry name" value="Acyl-CoA N-acyltransferases (Nat)"/>
    <property type="match status" value="1"/>
</dbReference>
<protein>
    <submittedName>
        <fullName evidence="2">GCN5-related N-acetyltransferase</fullName>
    </submittedName>
</protein>
<dbReference type="KEGG" id="bgd:bgla_1g14210"/>
<feature type="domain" description="N-acetyltransferase" evidence="1">
    <location>
        <begin position="1"/>
        <end position="141"/>
    </location>
</feature>
<dbReference type="eggNOG" id="COG0456">
    <property type="taxonomic scope" value="Bacteria"/>
</dbReference>
<keyword evidence="3" id="KW-1185">Reference proteome</keyword>
<dbReference type="Pfam" id="PF00583">
    <property type="entry name" value="Acetyltransf_1"/>
    <property type="match status" value="1"/>
</dbReference>
<dbReference type="GO" id="GO:0016747">
    <property type="term" value="F:acyltransferase activity, transferring groups other than amino-acyl groups"/>
    <property type="evidence" value="ECO:0007669"/>
    <property type="project" value="InterPro"/>
</dbReference>
<dbReference type="HOGENOM" id="CLU_1684093_0_0_4"/>
<dbReference type="STRING" id="999541.bgla_1g14210"/>
<dbReference type="InterPro" id="IPR016181">
    <property type="entry name" value="Acyl_CoA_acyltransferase"/>
</dbReference>
<gene>
    <name evidence="2" type="ordered locus">bgla_1g14210</name>
</gene>
<dbReference type="AlphaFoldDB" id="F2L9U7"/>
<evidence type="ECO:0000259" key="1">
    <source>
        <dbReference type="PROSITE" id="PS51186"/>
    </source>
</evidence>
<accession>F2L9U7</accession>